<dbReference type="Pfam" id="PF13898">
    <property type="entry name" value="MINDY-3_4_CD"/>
    <property type="match status" value="1"/>
</dbReference>
<evidence type="ECO:0000256" key="9">
    <source>
        <dbReference type="SAM" id="MobiDB-lite"/>
    </source>
</evidence>
<sequence length="904" mass="102354">MSKNNDYQHLHCSPHHRNSTNFRIVPPVCDQYLFRNHSVPCTKSRLAAMEKMSSGHVEYIGILLVREYLTAKRLVSTLRCMELEFPLKIRHSNMRLLLSRMFNIDADASSCAESLNSYQSMLEIIMRDFISNKANYTNVECSLQQFESDECPVPKSVTPELKTFQISNTRCESAKMRSSTSLEDILESRTRSSSLQITRETTVNFKKNYDFQNVKKLMNSVAIQGKSKYMTRDEESLMSDGNPMQGYGADQPRDYPKQHSQSCLRDREEILMSSLRRSPDYLNTDNSIRLGPNKVNTFQCLKTNLEPQSGTDETAKKYERYSRIIPKISKRLSDSSLGTTKTLQDSDKAKESVPCESIKIERSPVEDTRPSTPTYSEHKTASCNDSSLEQERSDMVNSENKCVSISKECMNTHVSNKEDTTVLSDDEKIMNIDESESVQSENSESINITNSSESDTIRIPLDGNLNVCRETNNENPKKDTSEIEEESSENQTSSLEIENTDEENKECELPNSSEENEGNNFCISGYEDIVNEQVESVTFQPISTKLSKRLTKLFSGDECSIDVPSRWKGQSFVFNDSTKLKYGLMQAQGGPCGVIAVVQAFLLKALLFDDKTQAVCQDPFRPTQMELRTGLVHAISEILWQAGKGERAVLALYESTGNEDEEEEEEEEDGEVRENVETKEKMIICRKFNKLQDLQSTIKQELKQFLSTDGNGCYLVAISAILSSGIERGFIDFSVLSDMDEASNSLIVNGGSCSLELVNLLLTGNAVSNVFDNNMHIGPCLLKGVSKRSNIGFLSIYEHTNTCQVGSNLKTPRYPIWVVNCQNHFTVIYSENKKLISDWRAERQFNIYLYDSMNHQKDEVKLTIDTTGLYLKPRSDGEYVPPIELCLLTKWKGAAISWNGNKYM</sequence>
<feature type="domain" description="Deubiquitinating enzyme MINDY-3/4 conserved" evidence="10">
    <location>
        <begin position="551"/>
        <end position="900"/>
    </location>
</feature>
<evidence type="ECO:0000313" key="11">
    <source>
        <dbReference type="EMBL" id="RZF45917.1"/>
    </source>
</evidence>
<feature type="compositionally biased region" description="Polar residues" evidence="9">
    <location>
        <begin position="370"/>
        <end position="387"/>
    </location>
</feature>
<name>A0A482XJS6_LAOST</name>
<comment type="caution">
    <text evidence="11">The sequence shown here is derived from an EMBL/GenBank/DDBJ whole genome shotgun (WGS) entry which is preliminary data.</text>
</comment>
<comment type="similarity">
    <text evidence="2 8">Belongs to the MINDY deubiquitinase family. FAM188 subfamily.</text>
</comment>
<keyword evidence="5 8" id="KW-0378">Hydrolase</keyword>
<keyword evidence="3 8" id="KW-0645">Protease</keyword>
<comment type="function">
    <text evidence="7">Probable hydrolase that can remove 'Lys-48'-linked conjugated ubiquitin from proteins.</text>
</comment>
<evidence type="ECO:0000256" key="4">
    <source>
        <dbReference type="ARBA" id="ARBA00022786"/>
    </source>
</evidence>
<dbReference type="GO" id="GO:0004843">
    <property type="term" value="F:cysteine-type deubiquitinase activity"/>
    <property type="evidence" value="ECO:0007669"/>
    <property type="project" value="UniProtKB-UniRule"/>
</dbReference>
<evidence type="ECO:0000256" key="1">
    <source>
        <dbReference type="ARBA" id="ARBA00000707"/>
    </source>
</evidence>
<evidence type="ECO:0000256" key="6">
    <source>
        <dbReference type="ARBA" id="ARBA00022807"/>
    </source>
</evidence>
<feature type="region of interest" description="Disordered" evidence="9">
    <location>
        <begin position="466"/>
        <end position="518"/>
    </location>
</feature>
<dbReference type="InterPro" id="IPR059022">
    <property type="entry name" value="MINDY4_N"/>
</dbReference>
<comment type="catalytic activity">
    <reaction evidence="1 8">
        <text>Thiol-dependent hydrolysis of ester, thioester, amide, peptide and isopeptide bonds formed by the C-terminal Gly of ubiquitin (a 76-residue protein attached to proteins as an intracellular targeting signal).</text>
        <dbReference type="EC" id="3.4.19.12"/>
    </reaction>
</comment>
<evidence type="ECO:0000256" key="7">
    <source>
        <dbReference type="ARBA" id="ARBA00037630"/>
    </source>
</evidence>
<dbReference type="InterPro" id="IPR025257">
    <property type="entry name" value="MINDY-3/4_CD"/>
</dbReference>
<dbReference type="GO" id="GO:0006508">
    <property type="term" value="P:proteolysis"/>
    <property type="evidence" value="ECO:0007669"/>
    <property type="project" value="UniProtKB-KW"/>
</dbReference>
<dbReference type="PANTHER" id="PTHR12473:SF8">
    <property type="entry name" value="UBIQUITIN CARBOXYL-TERMINAL HYDROLASE MINDY-4-RELATED"/>
    <property type="match status" value="1"/>
</dbReference>
<feature type="compositionally biased region" description="Acidic residues" evidence="9">
    <location>
        <begin position="657"/>
        <end position="671"/>
    </location>
</feature>
<keyword evidence="12" id="KW-1185">Reference proteome</keyword>
<dbReference type="GO" id="GO:0071108">
    <property type="term" value="P:protein K48-linked deubiquitination"/>
    <property type="evidence" value="ECO:0007669"/>
    <property type="project" value="InterPro"/>
</dbReference>
<keyword evidence="4 8" id="KW-0833">Ubl conjugation pathway</keyword>
<dbReference type="SMART" id="SM01174">
    <property type="entry name" value="DUF4205"/>
    <property type="match status" value="1"/>
</dbReference>
<feature type="region of interest" description="Disordered" evidence="9">
    <location>
        <begin position="361"/>
        <end position="393"/>
    </location>
</feature>
<dbReference type="Proteomes" id="UP000291343">
    <property type="component" value="Unassembled WGS sequence"/>
</dbReference>
<dbReference type="AlphaFoldDB" id="A0A482XJS6"/>
<accession>A0A482XJS6</accession>
<evidence type="ECO:0000313" key="12">
    <source>
        <dbReference type="Proteomes" id="UP000291343"/>
    </source>
</evidence>
<dbReference type="Pfam" id="PF26038">
    <property type="entry name" value="Dimer_MINDY4_N"/>
    <property type="match status" value="1"/>
</dbReference>
<dbReference type="OrthoDB" id="10263628at2759"/>
<dbReference type="EC" id="3.4.19.12" evidence="8"/>
<feature type="region of interest" description="Disordered" evidence="9">
    <location>
        <begin position="655"/>
        <end position="674"/>
    </location>
</feature>
<proteinExistence type="inferred from homology"/>
<reference evidence="11 12" key="1">
    <citation type="journal article" date="2017" name="Gigascience">
        <title>Genome sequence of the small brown planthopper, Laodelphax striatellus.</title>
        <authorList>
            <person name="Zhu J."/>
            <person name="Jiang F."/>
            <person name="Wang X."/>
            <person name="Yang P."/>
            <person name="Bao Y."/>
            <person name="Zhao W."/>
            <person name="Wang W."/>
            <person name="Lu H."/>
            <person name="Wang Q."/>
            <person name="Cui N."/>
            <person name="Li J."/>
            <person name="Chen X."/>
            <person name="Luo L."/>
            <person name="Yu J."/>
            <person name="Kang L."/>
            <person name="Cui F."/>
        </authorList>
    </citation>
    <scope>NUCLEOTIDE SEQUENCE [LARGE SCALE GENOMIC DNA]</scope>
    <source>
        <strain evidence="11">Lst14</strain>
    </source>
</reference>
<dbReference type="InParanoid" id="A0A482XJS6"/>
<organism evidence="11 12">
    <name type="scientific">Laodelphax striatellus</name>
    <name type="common">Small brown planthopper</name>
    <name type="synonym">Delphax striatella</name>
    <dbReference type="NCBI Taxonomy" id="195883"/>
    <lineage>
        <taxon>Eukaryota</taxon>
        <taxon>Metazoa</taxon>
        <taxon>Ecdysozoa</taxon>
        <taxon>Arthropoda</taxon>
        <taxon>Hexapoda</taxon>
        <taxon>Insecta</taxon>
        <taxon>Pterygota</taxon>
        <taxon>Neoptera</taxon>
        <taxon>Paraneoptera</taxon>
        <taxon>Hemiptera</taxon>
        <taxon>Auchenorrhyncha</taxon>
        <taxon>Fulgoroidea</taxon>
        <taxon>Delphacidae</taxon>
        <taxon>Criomorphinae</taxon>
        <taxon>Laodelphax</taxon>
    </lineage>
</organism>
<feature type="region of interest" description="Disordered" evidence="9">
    <location>
        <begin position="241"/>
        <end position="260"/>
    </location>
</feature>
<evidence type="ECO:0000256" key="5">
    <source>
        <dbReference type="ARBA" id="ARBA00022801"/>
    </source>
</evidence>
<comment type="function">
    <text evidence="8">Hydrolase that can remove 'Lys-48'-linked conjugated ubiquitin from proteins.</text>
</comment>
<dbReference type="GO" id="GO:1990380">
    <property type="term" value="F:K48-linked deubiquitinase activity"/>
    <property type="evidence" value="ECO:0007669"/>
    <property type="project" value="UniProtKB-UniRule"/>
</dbReference>
<feature type="compositionally biased region" description="Basic and acidic residues" evidence="9">
    <location>
        <begin position="471"/>
        <end position="481"/>
    </location>
</feature>
<protein>
    <recommendedName>
        <fullName evidence="8">Ubiquitin carboxyl-terminal hydrolase MINDY</fullName>
        <ecNumber evidence="8">3.4.19.12</ecNumber>
    </recommendedName>
</protein>
<dbReference type="PANTHER" id="PTHR12473">
    <property type="entry name" value="UBIQUITIN CARBOXYL-TERMINAL HYDROLASE MINDY-4-RELATED"/>
    <property type="match status" value="1"/>
</dbReference>
<gene>
    <name evidence="11" type="ORF">LSTR_LSTR008294</name>
</gene>
<evidence type="ECO:0000256" key="3">
    <source>
        <dbReference type="ARBA" id="ARBA00022670"/>
    </source>
</evidence>
<dbReference type="EMBL" id="QKKF02007569">
    <property type="protein sequence ID" value="RZF45917.1"/>
    <property type="molecule type" value="Genomic_DNA"/>
</dbReference>
<evidence type="ECO:0000256" key="8">
    <source>
        <dbReference type="RuleBase" id="RU367088"/>
    </source>
</evidence>
<keyword evidence="6 8" id="KW-0788">Thiol protease</keyword>
<evidence type="ECO:0000256" key="2">
    <source>
        <dbReference type="ARBA" id="ARBA00011074"/>
    </source>
</evidence>
<dbReference type="InterPro" id="IPR039785">
    <property type="entry name" value="MINY3/4"/>
</dbReference>
<evidence type="ECO:0000259" key="10">
    <source>
        <dbReference type="SMART" id="SM01174"/>
    </source>
</evidence>